<evidence type="ECO:0000313" key="2">
    <source>
        <dbReference type="Proteomes" id="UP001148838"/>
    </source>
</evidence>
<keyword evidence="2" id="KW-1185">Reference proteome</keyword>
<dbReference type="PANTHER" id="PTHR16071">
    <property type="entry name" value="CHROMOSOME 1 OPEN READING FRAME 112"/>
    <property type="match status" value="1"/>
</dbReference>
<dbReference type="PANTHER" id="PTHR16071:SF2">
    <property type="entry name" value="FIGNL1-INTERACTING REGULATOR OF RECOMBINATION AND MITOSIS"/>
    <property type="match status" value="1"/>
</dbReference>
<dbReference type="InterPro" id="IPR027902">
    <property type="entry name" value="DUF4487"/>
</dbReference>
<evidence type="ECO:0000313" key="1">
    <source>
        <dbReference type="EMBL" id="KAJ4429437.1"/>
    </source>
</evidence>
<name>A0ABQ8S6C2_PERAM</name>
<reference evidence="1 2" key="1">
    <citation type="journal article" date="2022" name="Allergy">
        <title>Genome assembly and annotation of Periplaneta americana reveal a comprehensive cockroach allergen profile.</title>
        <authorList>
            <person name="Wang L."/>
            <person name="Xiong Q."/>
            <person name="Saelim N."/>
            <person name="Wang L."/>
            <person name="Nong W."/>
            <person name="Wan A.T."/>
            <person name="Shi M."/>
            <person name="Liu X."/>
            <person name="Cao Q."/>
            <person name="Hui J.H.L."/>
            <person name="Sookrung N."/>
            <person name="Leung T.F."/>
            <person name="Tungtrongchitr A."/>
            <person name="Tsui S.K.W."/>
        </authorList>
    </citation>
    <scope>NUCLEOTIDE SEQUENCE [LARGE SCALE GENOMIC DNA]</scope>
    <source>
        <strain evidence="1">PWHHKU_190912</strain>
    </source>
</reference>
<protein>
    <submittedName>
        <fullName evidence="1">Uncharacterized protein</fullName>
    </submittedName>
</protein>
<sequence length="992" mass="111246">MSSSNSESFYTLVDKLSEWTTKEVEENLTDILPTLLISFTNLYMALFLYLCNLNYCHSILKCQGQKSMSIQAVQALLSKCLPCIPVENVEEKLLQHVLPSTEQLFNETLEGIEIKLQAVGITQDEDLLESLNGLLQVCIELLNCTDCALQYILTVGKVEAALVPSLPRVTASVLLEAFKHCKESENLYGATFQSLGAVLTLLFQKSRDVQSHFLEVVSENLQFKCTYEDELVLLTDIVDTLGRIGMLVVGLDVKTMAEQWKGYARLAFQYADHLKPRLDLISPLQFLASDISQNLEKIVEMDPPDMKFVTRTVKVGSFTLKIIIKLCDQYSGYLGACHHELLYMLLTIYRYSPQCLQIRNVASDIIQNIETHLTIGAEPLLTHLVAEVEFKEKVLLYGEKLQKGTEHRLAFVLLCVAILKKLLHSDPDVRKLWLGSNPADHLLFVLFRTLDHCHAELNLDLQIPGVMHSGEPERATDLYEFILTHVAGFIMSVTAEEFAPVEQILLESVLQPTVWRVLLATDVWCIVARSGSSDLCFHQLHHLVQVLKLLGHHHGHPEKTFLTTLIGRLFAFLPNKHKVQMADDFPPQTELIAWQALSVHVLPDKLKLSVAETLIKSAILHTDKFLAAPTSLEQFSLMFGCSLILTALMFQGLTLTLEKVTEDALAAAARCAELKALNLKEPLTELTALLTTLWQRVAFGKFLTAEETSVEGCEWLEHFASVLCSVSAPLTELMSNNQLVQCVRWSPSTQQLSRFAQEHKFHLDPSKFEPELPAWKANAQSLDNSAMVLDSLRAMVSCGSSSVKLKTLTVLNSLAKKPIDPTADQMKIFHHIATLFSMLLQDRSPLMQQMTLEVFTYFAHVSSHESILALSVKNSADLQQKTKRYLQKLPAAMSDQHFLAFESYLECQARVQFSHRCKMAVAADEQTVSECIAHPPKKVKLAVEENSGVLQAIERLKSDASFIADYCKLNTLPSSAQQDVLQVATQLRELCL</sequence>
<dbReference type="Proteomes" id="UP001148838">
    <property type="component" value="Unassembled WGS sequence"/>
</dbReference>
<gene>
    <name evidence="1" type="ORF">ANN_21606</name>
</gene>
<dbReference type="EMBL" id="JAJSOF020000033">
    <property type="protein sequence ID" value="KAJ4429437.1"/>
    <property type="molecule type" value="Genomic_DNA"/>
</dbReference>
<accession>A0ABQ8S6C2</accession>
<proteinExistence type="predicted"/>
<comment type="caution">
    <text evidence="1">The sequence shown here is derived from an EMBL/GenBank/DDBJ whole genome shotgun (WGS) entry which is preliminary data.</text>
</comment>
<organism evidence="1 2">
    <name type="scientific">Periplaneta americana</name>
    <name type="common">American cockroach</name>
    <name type="synonym">Blatta americana</name>
    <dbReference type="NCBI Taxonomy" id="6978"/>
    <lineage>
        <taxon>Eukaryota</taxon>
        <taxon>Metazoa</taxon>
        <taxon>Ecdysozoa</taxon>
        <taxon>Arthropoda</taxon>
        <taxon>Hexapoda</taxon>
        <taxon>Insecta</taxon>
        <taxon>Pterygota</taxon>
        <taxon>Neoptera</taxon>
        <taxon>Polyneoptera</taxon>
        <taxon>Dictyoptera</taxon>
        <taxon>Blattodea</taxon>
        <taxon>Blattoidea</taxon>
        <taxon>Blattidae</taxon>
        <taxon>Blattinae</taxon>
        <taxon>Periplaneta</taxon>
    </lineage>
</organism>
<dbReference type="Pfam" id="PF14868">
    <property type="entry name" value="DUF4487"/>
    <property type="match status" value="2"/>
</dbReference>